<organism evidence="1 2">
    <name type="scientific">Leucobacter komagatae</name>
    <dbReference type="NCBI Taxonomy" id="55969"/>
    <lineage>
        <taxon>Bacteria</taxon>
        <taxon>Bacillati</taxon>
        <taxon>Actinomycetota</taxon>
        <taxon>Actinomycetes</taxon>
        <taxon>Micrococcales</taxon>
        <taxon>Microbacteriaceae</taxon>
        <taxon>Leucobacter</taxon>
    </lineage>
</organism>
<dbReference type="EMBL" id="VFON01000001">
    <property type="protein sequence ID" value="TQL42570.1"/>
    <property type="molecule type" value="Genomic_DNA"/>
</dbReference>
<evidence type="ECO:0000313" key="2">
    <source>
        <dbReference type="Proteomes" id="UP000319094"/>
    </source>
</evidence>
<dbReference type="RefSeq" id="WP_141886010.1">
    <property type="nucleotide sequence ID" value="NZ_BAAAUY010000022.1"/>
</dbReference>
<keyword evidence="2" id="KW-1185">Reference proteome</keyword>
<name>A0A542Y3C4_9MICO</name>
<sequence>MSIRAQLGSDLEAALPPRKYRVVPHLGAVDRLAKPLVQLEQGTVSPSPGAAGLRNVGVRVHVVTHLDGITEAAEDAVDALVLEVLDALESLRYLIVGTATKEVWGDTHLSYVIETDTLTRKVQP</sequence>
<dbReference type="AlphaFoldDB" id="A0A542Y3C4"/>
<proteinExistence type="predicted"/>
<evidence type="ECO:0000313" key="1">
    <source>
        <dbReference type="EMBL" id="TQL42570.1"/>
    </source>
</evidence>
<dbReference type="Proteomes" id="UP000319094">
    <property type="component" value="Unassembled WGS sequence"/>
</dbReference>
<protein>
    <submittedName>
        <fullName evidence="1">Uncharacterized protein</fullName>
    </submittedName>
</protein>
<reference evidence="1 2" key="1">
    <citation type="submission" date="2019-06" db="EMBL/GenBank/DDBJ databases">
        <title>Sequencing the genomes of 1000 actinobacteria strains.</title>
        <authorList>
            <person name="Klenk H.-P."/>
        </authorList>
    </citation>
    <scope>NUCLEOTIDE SEQUENCE [LARGE SCALE GENOMIC DNA]</scope>
    <source>
        <strain evidence="1 2">DSM 8803</strain>
    </source>
</reference>
<comment type="caution">
    <text evidence="1">The sequence shown here is derived from an EMBL/GenBank/DDBJ whole genome shotgun (WGS) entry which is preliminary data.</text>
</comment>
<gene>
    <name evidence="1" type="ORF">FB468_0572</name>
</gene>
<accession>A0A542Y3C4</accession>